<dbReference type="InParanoid" id="A0A0C9Z9I1"/>
<evidence type="ECO:0000313" key="3">
    <source>
        <dbReference type="Proteomes" id="UP000054485"/>
    </source>
</evidence>
<dbReference type="EMBL" id="KN835800">
    <property type="protein sequence ID" value="KIK34155.1"/>
    <property type="molecule type" value="Genomic_DNA"/>
</dbReference>
<reference evidence="3" key="2">
    <citation type="submission" date="2015-01" db="EMBL/GenBank/DDBJ databases">
        <title>Evolutionary Origins and Diversification of the Mycorrhizal Mutualists.</title>
        <authorList>
            <consortium name="DOE Joint Genome Institute"/>
            <consortium name="Mycorrhizal Genomics Consortium"/>
            <person name="Kohler A."/>
            <person name="Kuo A."/>
            <person name="Nagy L.G."/>
            <person name="Floudas D."/>
            <person name="Copeland A."/>
            <person name="Barry K.W."/>
            <person name="Cichocki N."/>
            <person name="Veneault-Fourrey C."/>
            <person name="LaButti K."/>
            <person name="Lindquist E.A."/>
            <person name="Lipzen A."/>
            <person name="Lundell T."/>
            <person name="Morin E."/>
            <person name="Murat C."/>
            <person name="Riley R."/>
            <person name="Ohm R."/>
            <person name="Sun H."/>
            <person name="Tunlid A."/>
            <person name="Henrissat B."/>
            <person name="Grigoriev I.V."/>
            <person name="Hibbett D.S."/>
            <person name="Martin F."/>
        </authorList>
    </citation>
    <scope>NUCLEOTIDE SEQUENCE [LARGE SCALE GENOMIC DNA]</scope>
    <source>
        <strain evidence="3">UH-Slu-Lm8-n1</strain>
    </source>
</reference>
<name>A0A0C9Z9I1_9AGAM</name>
<protein>
    <submittedName>
        <fullName evidence="2">Uncharacterized protein</fullName>
    </submittedName>
</protein>
<gene>
    <name evidence="2" type="ORF">CY34DRAFT_813099</name>
</gene>
<proteinExistence type="predicted"/>
<dbReference type="HOGENOM" id="CLU_172018_0_0_1"/>
<sequence>MSPILSSLTYYIRRHKPALTPNILILKPIQRTPSNPPPPRSQSRREDGRQFESSCSTRIAVPACMLLKRIDLFLADECCGWNIDISAVYWDASSICRTMLSLHWTLRFES</sequence>
<dbReference type="Proteomes" id="UP000054485">
    <property type="component" value="Unassembled WGS sequence"/>
</dbReference>
<dbReference type="AlphaFoldDB" id="A0A0C9Z9I1"/>
<reference evidence="2 3" key="1">
    <citation type="submission" date="2014-04" db="EMBL/GenBank/DDBJ databases">
        <authorList>
            <consortium name="DOE Joint Genome Institute"/>
            <person name="Kuo A."/>
            <person name="Ruytinx J."/>
            <person name="Rineau F."/>
            <person name="Colpaert J."/>
            <person name="Kohler A."/>
            <person name="Nagy L.G."/>
            <person name="Floudas D."/>
            <person name="Copeland A."/>
            <person name="Barry K.W."/>
            <person name="Cichocki N."/>
            <person name="Veneault-Fourrey C."/>
            <person name="LaButti K."/>
            <person name="Lindquist E.A."/>
            <person name="Lipzen A."/>
            <person name="Lundell T."/>
            <person name="Morin E."/>
            <person name="Murat C."/>
            <person name="Sun H."/>
            <person name="Tunlid A."/>
            <person name="Henrissat B."/>
            <person name="Grigoriev I.V."/>
            <person name="Hibbett D.S."/>
            <person name="Martin F."/>
            <person name="Nordberg H.P."/>
            <person name="Cantor M.N."/>
            <person name="Hua S.X."/>
        </authorList>
    </citation>
    <scope>NUCLEOTIDE SEQUENCE [LARGE SCALE GENOMIC DNA]</scope>
    <source>
        <strain evidence="2 3">UH-Slu-Lm8-n1</strain>
    </source>
</reference>
<evidence type="ECO:0000256" key="1">
    <source>
        <dbReference type="SAM" id="MobiDB-lite"/>
    </source>
</evidence>
<keyword evidence="3" id="KW-1185">Reference proteome</keyword>
<organism evidence="2 3">
    <name type="scientific">Suillus luteus UH-Slu-Lm8-n1</name>
    <dbReference type="NCBI Taxonomy" id="930992"/>
    <lineage>
        <taxon>Eukaryota</taxon>
        <taxon>Fungi</taxon>
        <taxon>Dikarya</taxon>
        <taxon>Basidiomycota</taxon>
        <taxon>Agaricomycotina</taxon>
        <taxon>Agaricomycetes</taxon>
        <taxon>Agaricomycetidae</taxon>
        <taxon>Boletales</taxon>
        <taxon>Suillineae</taxon>
        <taxon>Suillaceae</taxon>
        <taxon>Suillus</taxon>
    </lineage>
</organism>
<evidence type="ECO:0000313" key="2">
    <source>
        <dbReference type="EMBL" id="KIK34155.1"/>
    </source>
</evidence>
<accession>A0A0C9Z9I1</accession>
<feature type="region of interest" description="Disordered" evidence="1">
    <location>
        <begin position="28"/>
        <end position="51"/>
    </location>
</feature>